<sequence>MLTSTQMGSGTEYIFMCVLSTSTSEYHIPAGSSDEIFCACAVSSWRSLQALVIDYVCVESGHLSPPEFPGQADSWVQYEDPRPVCVLSIAPNIKNPDSLCTVDCPQYEDSRRPQYKESRQFVYCLLPPYKDTRPVCVLSVLQTSKSASTMAASAGYTLYVPGKSNPCVSTEKLSDGNHAIFLHLGSTALEKDRTLVAVNDIRRKRNVKRRQLN</sequence>
<proteinExistence type="predicted"/>
<organism evidence="1 2">
    <name type="scientific">Elysia crispata</name>
    <name type="common">lettuce slug</name>
    <dbReference type="NCBI Taxonomy" id="231223"/>
    <lineage>
        <taxon>Eukaryota</taxon>
        <taxon>Metazoa</taxon>
        <taxon>Spiralia</taxon>
        <taxon>Lophotrochozoa</taxon>
        <taxon>Mollusca</taxon>
        <taxon>Gastropoda</taxon>
        <taxon>Heterobranchia</taxon>
        <taxon>Euthyneura</taxon>
        <taxon>Panpulmonata</taxon>
        <taxon>Sacoglossa</taxon>
        <taxon>Placobranchoidea</taxon>
        <taxon>Plakobranchidae</taxon>
        <taxon>Elysia</taxon>
    </lineage>
</organism>
<evidence type="ECO:0000313" key="1">
    <source>
        <dbReference type="EMBL" id="KAK3789194.1"/>
    </source>
</evidence>
<dbReference type="AlphaFoldDB" id="A0AAE1DZY7"/>
<dbReference type="Proteomes" id="UP001283361">
    <property type="component" value="Unassembled WGS sequence"/>
</dbReference>
<reference evidence="1" key="1">
    <citation type="journal article" date="2023" name="G3 (Bethesda)">
        <title>A reference genome for the long-term kleptoplast-retaining sea slug Elysia crispata morphotype clarki.</title>
        <authorList>
            <person name="Eastman K.E."/>
            <person name="Pendleton A.L."/>
            <person name="Shaikh M.A."/>
            <person name="Suttiyut T."/>
            <person name="Ogas R."/>
            <person name="Tomko P."/>
            <person name="Gavelis G."/>
            <person name="Widhalm J.R."/>
            <person name="Wisecaver J.H."/>
        </authorList>
    </citation>
    <scope>NUCLEOTIDE SEQUENCE</scope>
    <source>
        <strain evidence="1">ECLA1</strain>
    </source>
</reference>
<keyword evidence="2" id="KW-1185">Reference proteome</keyword>
<dbReference type="EMBL" id="JAWDGP010001678">
    <property type="protein sequence ID" value="KAK3789194.1"/>
    <property type="molecule type" value="Genomic_DNA"/>
</dbReference>
<name>A0AAE1DZY7_9GAST</name>
<protein>
    <submittedName>
        <fullName evidence="1">Uncharacterized protein</fullName>
    </submittedName>
</protein>
<gene>
    <name evidence="1" type="ORF">RRG08_001585</name>
</gene>
<accession>A0AAE1DZY7</accession>
<evidence type="ECO:0000313" key="2">
    <source>
        <dbReference type="Proteomes" id="UP001283361"/>
    </source>
</evidence>
<comment type="caution">
    <text evidence="1">The sequence shown here is derived from an EMBL/GenBank/DDBJ whole genome shotgun (WGS) entry which is preliminary data.</text>
</comment>